<evidence type="ECO:0000256" key="1">
    <source>
        <dbReference type="ARBA" id="ARBA00004651"/>
    </source>
</evidence>
<dbReference type="OrthoDB" id="3257095at2759"/>
<feature type="transmembrane region" description="Helical" evidence="8">
    <location>
        <begin position="249"/>
        <end position="271"/>
    </location>
</feature>
<feature type="transmembrane region" description="Helical" evidence="8">
    <location>
        <begin position="374"/>
        <end position="392"/>
    </location>
</feature>
<keyword evidence="4" id="KW-1003">Cell membrane</keyword>
<dbReference type="InterPro" id="IPR050598">
    <property type="entry name" value="AminoAcid_Transporter"/>
</dbReference>
<keyword evidence="6 8" id="KW-1133">Transmembrane helix</keyword>
<feature type="transmembrane region" description="Helical" evidence="8">
    <location>
        <begin position="344"/>
        <end position="362"/>
    </location>
</feature>
<feature type="transmembrane region" description="Helical" evidence="8">
    <location>
        <begin position="430"/>
        <end position="449"/>
    </location>
</feature>
<keyword evidence="5 8" id="KW-0812">Transmembrane</keyword>
<dbReference type="GeneID" id="111125293"/>
<feature type="transmembrane region" description="Helical" evidence="8">
    <location>
        <begin position="404"/>
        <end position="424"/>
    </location>
</feature>
<evidence type="ECO:0000256" key="2">
    <source>
        <dbReference type="ARBA" id="ARBA00007040"/>
    </source>
</evidence>
<dbReference type="Proteomes" id="UP000694844">
    <property type="component" value="Chromosome 3"/>
</dbReference>
<feature type="transmembrane region" description="Helical" evidence="8">
    <location>
        <begin position="100"/>
        <end position="130"/>
    </location>
</feature>
<evidence type="ECO:0000256" key="4">
    <source>
        <dbReference type="ARBA" id="ARBA00022475"/>
    </source>
</evidence>
<organism evidence="9 10">
    <name type="scientific">Crassostrea virginica</name>
    <name type="common">Eastern oyster</name>
    <dbReference type="NCBI Taxonomy" id="6565"/>
    <lineage>
        <taxon>Eukaryota</taxon>
        <taxon>Metazoa</taxon>
        <taxon>Spiralia</taxon>
        <taxon>Lophotrochozoa</taxon>
        <taxon>Mollusca</taxon>
        <taxon>Bivalvia</taxon>
        <taxon>Autobranchia</taxon>
        <taxon>Pteriomorphia</taxon>
        <taxon>Ostreida</taxon>
        <taxon>Ostreoidea</taxon>
        <taxon>Ostreidae</taxon>
        <taxon>Crassostrea</taxon>
    </lineage>
</organism>
<keyword evidence="7 8" id="KW-0472">Membrane</keyword>
<feature type="transmembrane region" description="Helical" evidence="8">
    <location>
        <begin position="213"/>
        <end position="237"/>
    </location>
</feature>
<feature type="transmembrane region" description="Helical" evidence="8">
    <location>
        <begin position="142"/>
        <end position="160"/>
    </location>
</feature>
<evidence type="ECO:0000256" key="7">
    <source>
        <dbReference type="ARBA" id="ARBA00023136"/>
    </source>
</evidence>
<name>A0A8B8D930_CRAVI</name>
<keyword evidence="9" id="KW-1185">Reference proteome</keyword>
<dbReference type="RefSeq" id="XP_022324618.1">
    <property type="nucleotide sequence ID" value="XM_022468910.1"/>
</dbReference>
<evidence type="ECO:0000313" key="10">
    <source>
        <dbReference type="RefSeq" id="XP_022324618.1"/>
    </source>
</evidence>
<dbReference type="Pfam" id="PF13520">
    <property type="entry name" value="AA_permease_2"/>
    <property type="match status" value="1"/>
</dbReference>
<evidence type="ECO:0000256" key="3">
    <source>
        <dbReference type="ARBA" id="ARBA00022448"/>
    </source>
</evidence>
<keyword evidence="3" id="KW-0813">Transport</keyword>
<evidence type="ECO:0000256" key="8">
    <source>
        <dbReference type="SAM" id="Phobius"/>
    </source>
</evidence>
<gene>
    <name evidence="10" type="primary">LOC111125293</name>
</gene>
<sequence>MGSKKTEDSDDLKVEKVVIKRQITLLHGVAIIVGIIIGSGIFVSPVGILKEVKSVGLSLVMWVLCGIYNTLCAICYAELGTTIPESGGEYIYIKRAFGDIPAFICLWINFLLICPVGIAASALIFSLYILKPVFPDCDIPEEGLALLAACIFCLLIAVNCHNVKWAAKVQVVITASKLIALAIIIVIGLYYIIGKGETESFMNAFEGSDYGAGTIAISFYSGFWAYSGWSYLNFLVGELVDPNRNLPRAIMISMTVVIVTYLIANVAYLGVLSPAEMLLSPAVAVTFGDRTMGVMAWLMPVLIALSVTGTMNGTALSMSRLFFVGAQNKQFPTFMSMIDVKRMTPSPSLLVILILTMLYVSSKDIFFLIEMEGFGFASVLTMVFAGQVYLRYKEPNIPRPIQVHIALPIALFLISFGIVVLTFYQKPKESFMALGLVAAGLILYFIGTWKNKPKEISQKIHSFNIMIQKLLIVIPPENTEDVDWE</sequence>
<feature type="transmembrane region" description="Helical" evidence="8">
    <location>
        <begin position="23"/>
        <end position="43"/>
    </location>
</feature>
<protein>
    <submittedName>
        <fullName evidence="10">Large neutral amino acids transporter small subunit 1-like isoform X1</fullName>
    </submittedName>
</protein>
<evidence type="ECO:0000256" key="5">
    <source>
        <dbReference type="ARBA" id="ARBA00022692"/>
    </source>
</evidence>
<dbReference type="GO" id="GO:0005886">
    <property type="term" value="C:plasma membrane"/>
    <property type="evidence" value="ECO:0007669"/>
    <property type="project" value="UniProtKB-SubCell"/>
</dbReference>
<evidence type="ECO:0000313" key="9">
    <source>
        <dbReference type="Proteomes" id="UP000694844"/>
    </source>
</evidence>
<evidence type="ECO:0000256" key="6">
    <source>
        <dbReference type="ARBA" id="ARBA00022989"/>
    </source>
</evidence>
<dbReference type="GO" id="GO:0015179">
    <property type="term" value="F:L-amino acid transmembrane transporter activity"/>
    <property type="evidence" value="ECO:0007669"/>
    <property type="project" value="TreeGrafter"/>
</dbReference>
<dbReference type="KEGG" id="cvn:111125293"/>
<dbReference type="PANTHER" id="PTHR11785:SF528">
    <property type="entry name" value="AMINO ACID TRANSPORTER PROTEIN JHI-21"/>
    <property type="match status" value="1"/>
</dbReference>
<feature type="transmembrane region" description="Helical" evidence="8">
    <location>
        <begin position="172"/>
        <end position="193"/>
    </location>
</feature>
<dbReference type="Gene3D" id="1.20.1740.10">
    <property type="entry name" value="Amino acid/polyamine transporter I"/>
    <property type="match status" value="1"/>
</dbReference>
<dbReference type="FunFam" id="1.20.1740.10:FF:000003">
    <property type="entry name" value="Y+L amino acid transporter 1 isoform X1"/>
    <property type="match status" value="1"/>
</dbReference>
<proteinExistence type="inferred from homology"/>
<dbReference type="PIRSF" id="PIRSF006060">
    <property type="entry name" value="AA_transporter"/>
    <property type="match status" value="1"/>
</dbReference>
<dbReference type="InterPro" id="IPR002293">
    <property type="entry name" value="AA/rel_permease1"/>
</dbReference>
<comment type="similarity">
    <text evidence="2">Belongs to the amino acid-polyamine-organocation (APC) superfamily. L-type amino acid transporter (LAT) (TC 2.A.3.8) family.</text>
</comment>
<comment type="subcellular location">
    <subcellularLocation>
        <location evidence="1">Cell membrane</location>
        <topology evidence="1">Multi-pass membrane protein</topology>
    </subcellularLocation>
</comment>
<feature type="transmembrane region" description="Helical" evidence="8">
    <location>
        <begin position="297"/>
        <end position="323"/>
    </location>
</feature>
<dbReference type="AlphaFoldDB" id="A0A8B8D930"/>
<feature type="transmembrane region" description="Helical" evidence="8">
    <location>
        <begin position="55"/>
        <end position="79"/>
    </location>
</feature>
<reference evidence="10" key="1">
    <citation type="submission" date="2025-08" db="UniProtKB">
        <authorList>
            <consortium name="RefSeq"/>
        </authorList>
    </citation>
    <scope>IDENTIFICATION</scope>
    <source>
        <tissue evidence="10">Whole sample</tissue>
    </source>
</reference>
<accession>A0A8B8D930</accession>
<dbReference type="PANTHER" id="PTHR11785">
    <property type="entry name" value="AMINO ACID TRANSPORTER"/>
    <property type="match status" value="1"/>
</dbReference>